<gene>
    <name evidence="1" type="primary">rocD</name>
    <name evidence="1" type="ORF">ACFQ1S_28175</name>
</gene>
<evidence type="ECO:0000313" key="2">
    <source>
        <dbReference type="Proteomes" id="UP001597045"/>
    </source>
</evidence>
<feature type="non-terminal residue" evidence="1">
    <location>
        <position position="1"/>
    </location>
</feature>
<dbReference type="Gene3D" id="3.90.1150.10">
    <property type="entry name" value="Aspartate Aminotransferase, domain 1"/>
    <property type="match status" value="1"/>
</dbReference>
<dbReference type="InterPro" id="IPR015422">
    <property type="entry name" value="PyrdxlP-dep_Trfase_small"/>
</dbReference>
<reference evidence="2" key="1">
    <citation type="journal article" date="2019" name="Int. J. Syst. Evol. Microbiol.">
        <title>The Global Catalogue of Microorganisms (GCM) 10K type strain sequencing project: providing services to taxonomists for standard genome sequencing and annotation.</title>
        <authorList>
            <consortium name="The Broad Institute Genomics Platform"/>
            <consortium name="The Broad Institute Genome Sequencing Center for Infectious Disease"/>
            <person name="Wu L."/>
            <person name="Ma J."/>
        </authorList>
    </citation>
    <scope>NUCLEOTIDE SEQUENCE [LARGE SCALE GENOMIC DNA]</scope>
    <source>
        <strain evidence="2">JCM 31486</strain>
    </source>
</reference>
<organism evidence="1 2">
    <name type="scientific">Kibdelosporangium lantanae</name>
    <dbReference type="NCBI Taxonomy" id="1497396"/>
    <lineage>
        <taxon>Bacteria</taxon>
        <taxon>Bacillati</taxon>
        <taxon>Actinomycetota</taxon>
        <taxon>Actinomycetes</taxon>
        <taxon>Pseudonocardiales</taxon>
        <taxon>Pseudonocardiaceae</taxon>
        <taxon>Kibdelosporangium</taxon>
    </lineage>
</organism>
<keyword evidence="1" id="KW-0808">Transferase</keyword>
<dbReference type="SUPFAM" id="SSF53383">
    <property type="entry name" value="PLP-dependent transferases"/>
    <property type="match status" value="1"/>
</dbReference>
<dbReference type="GO" id="GO:0004587">
    <property type="term" value="F:ornithine aminotransferase activity"/>
    <property type="evidence" value="ECO:0007669"/>
    <property type="project" value="UniProtKB-EC"/>
</dbReference>
<dbReference type="InterPro" id="IPR015424">
    <property type="entry name" value="PyrdxlP-dep_Trfase"/>
</dbReference>
<keyword evidence="1" id="KW-0032">Aminotransferase</keyword>
<keyword evidence="2" id="KW-1185">Reference proteome</keyword>
<accession>A0ABW3MG84</accession>
<dbReference type="Proteomes" id="UP001597045">
    <property type="component" value="Unassembled WGS sequence"/>
</dbReference>
<comment type="caution">
    <text evidence="1">The sequence shown here is derived from an EMBL/GenBank/DDBJ whole genome shotgun (WGS) entry which is preliminary data.</text>
</comment>
<sequence>SEALAARGVLCKETQDTTLRVAPPLVITRDEIDLGVTALAEVLGATG</sequence>
<proteinExistence type="predicted"/>
<dbReference type="EMBL" id="JBHTIS010002001">
    <property type="protein sequence ID" value="MFD1049137.1"/>
    <property type="molecule type" value="Genomic_DNA"/>
</dbReference>
<dbReference type="EC" id="2.6.1.13" evidence="1"/>
<name>A0ABW3MG84_9PSEU</name>
<evidence type="ECO:0000313" key="1">
    <source>
        <dbReference type="EMBL" id="MFD1049137.1"/>
    </source>
</evidence>
<protein>
    <submittedName>
        <fullName evidence="1">Ornithine--oxo-acid transaminase</fullName>
        <ecNumber evidence="1">2.6.1.13</ecNumber>
    </submittedName>
</protein>